<dbReference type="InterPro" id="IPR047057">
    <property type="entry name" value="MerR_fam"/>
</dbReference>
<dbReference type="GO" id="GO:0003677">
    <property type="term" value="F:DNA binding"/>
    <property type="evidence" value="ECO:0007669"/>
    <property type="project" value="UniProtKB-KW"/>
</dbReference>
<dbReference type="Gene3D" id="1.10.1660.10">
    <property type="match status" value="1"/>
</dbReference>
<dbReference type="EMBL" id="JACOMF010000038">
    <property type="protein sequence ID" value="MBC4017944.1"/>
    <property type="molecule type" value="Genomic_DNA"/>
</dbReference>
<name>A0A9X0R1U0_9PROT</name>
<dbReference type="RefSeq" id="WP_186772699.1">
    <property type="nucleotide sequence ID" value="NZ_JACOMF010000038.1"/>
</dbReference>
<protein>
    <submittedName>
        <fullName evidence="4">MerR family DNA-binding transcriptional regulator</fullName>
    </submittedName>
</protein>
<dbReference type="Proteomes" id="UP000600101">
    <property type="component" value="Unassembled WGS sequence"/>
</dbReference>
<dbReference type="CDD" id="cd04776">
    <property type="entry name" value="HTH_GnyR"/>
    <property type="match status" value="1"/>
</dbReference>
<evidence type="ECO:0000259" key="3">
    <source>
        <dbReference type="PROSITE" id="PS50937"/>
    </source>
</evidence>
<keyword evidence="1 4" id="KW-0238">DNA-binding</keyword>
<dbReference type="PANTHER" id="PTHR30204">
    <property type="entry name" value="REDOX-CYCLING DRUG-SENSING TRANSCRIPTIONAL ACTIVATOR SOXR"/>
    <property type="match status" value="1"/>
</dbReference>
<reference evidence="4" key="1">
    <citation type="submission" date="2020-08" db="EMBL/GenBank/DDBJ databases">
        <authorList>
            <person name="Hu Y."/>
            <person name="Nguyen S.V."/>
            <person name="Li F."/>
            <person name="Fanning S."/>
        </authorList>
    </citation>
    <scope>NUCLEOTIDE SEQUENCE</scope>
    <source>
        <strain evidence="4">SYSU D8009</strain>
    </source>
</reference>
<dbReference type="PROSITE" id="PS50937">
    <property type="entry name" value="HTH_MERR_2"/>
    <property type="match status" value="1"/>
</dbReference>
<evidence type="ECO:0000256" key="2">
    <source>
        <dbReference type="SAM" id="Coils"/>
    </source>
</evidence>
<dbReference type="SUPFAM" id="SSF46955">
    <property type="entry name" value="Putative DNA-binding domain"/>
    <property type="match status" value="1"/>
</dbReference>
<accession>A0A9X0R1U0</accession>
<feature type="coiled-coil region" evidence="2">
    <location>
        <begin position="79"/>
        <end position="123"/>
    </location>
</feature>
<keyword evidence="5" id="KW-1185">Reference proteome</keyword>
<dbReference type="SMART" id="SM00422">
    <property type="entry name" value="HTH_MERR"/>
    <property type="match status" value="1"/>
</dbReference>
<dbReference type="GO" id="GO:0003700">
    <property type="term" value="F:DNA-binding transcription factor activity"/>
    <property type="evidence" value="ECO:0007669"/>
    <property type="project" value="InterPro"/>
</dbReference>
<comment type="caution">
    <text evidence="4">The sequence shown here is derived from an EMBL/GenBank/DDBJ whole genome shotgun (WGS) entry which is preliminary data.</text>
</comment>
<evidence type="ECO:0000256" key="1">
    <source>
        <dbReference type="ARBA" id="ARBA00023125"/>
    </source>
</evidence>
<sequence length="129" mass="14732">MHDFFTVNQLAEELGVTARAIRFYEAKGLIAPRRAGTTRVFDRHDRGRLLLVLRSKRLGFSLAEIREYLDLYDADRSQLSQVGLLLAKARQRIAELEQQRRDLDQTLAELHEVAREAAEALAAREATRG</sequence>
<feature type="domain" description="HTH merR-type" evidence="3">
    <location>
        <begin position="1"/>
        <end position="71"/>
    </location>
</feature>
<dbReference type="PANTHER" id="PTHR30204:SF58">
    <property type="entry name" value="HTH-TYPE TRANSCRIPTIONAL REGULATOR YFMP"/>
    <property type="match status" value="1"/>
</dbReference>
<dbReference type="Pfam" id="PF13411">
    <property type="entry name" value="MerR_1"/>
    <property type="match status" value="1"/>
</dbReference>
<proteinExistence type="predicted"/>
<dbReference type="InterPro" id="IPR000551">
    <property type="entry name" value="MerR-type_HTH_dom"/>
</dbReference>
<dbReference type="AlphaFoldDB" id="A0A9X0R1U0"/>
<keyword evidence="2" id="KW-0175">Coiled coil</keyword>
<evidence type="ECO:0000313" key="5">
    <source>
        <dbReference type="Proteomes" id="UP000600101"/>
    </source>
</evidence>
<evidence type="ECO:0000313" key="4">
    <source>
        <dbReference type="EMBL" id="MBC4017944.1"/>
    </source>
</evidence>
<organism evidence="4 5">
    <name type="scientific">Siccirubricoccus deserti</name>
    <dbReference type="NCBI Taxonomy" id="2013562"/>
    <lineage>
        <taxon>Bacteria</taxon>
        <taxon>Pseudomonadati</taxon>
        <taxon>Pseudomonadota</taxon>
        <taxon>Alphaproteobacteria</taxon>
        <taxon>Acetobacterales</taxon>
        <taxon>Roseomonadaceae</taxon>
        <taxon>Siccirubricoccus</taxon>
    </lineage>
</organism>
<dbReference type="InterPro" id="IPR009061">
    <property type="entry name" value="DNA-bd_dom_put_sf"/>
</dbReference>
<gene>
    <name evidence="4" type="ORF">H7965_21830</name>
</gene>